<evidence type="ECO:0000313" key="3">
    <source>
        <dbReference type="Proteomes" id="UP001341840"/>
    </source>
</evidence>
<dbReference type="Proteomes" id="UP001341840">
    <property type="component" value="Unassembled WGS sequence"/>
</dbReference>
<feature type="region of interest" description="Disordered" evidence="1">
    <location>
        <begin position="26"/>
        <end position="91"/>
    </location>
</feature>
<evidence type="ECO:0000256" key="1">
    <source>
        <dbReference type="SAM" id="MobiDB-lite"/>
    </source>
</evidence>
<comment type="caution">
    <text evidence="2">The sequence shown here is derived from an EMBL/GenBank/DDBJ whole genome shotgun (WGS) entry which is preliminary data.</text>
</comment>
<accession>A0ABU6UCZ2</accession>
<proteinExistence type="predicted"/>
<dbReference type="EMBL" id="JASCZI010121037">
    <property type="protein sequence ID" value="MED6159121.1"/>
    <property type="molecule type" value="Genomic_DNA"/>
</dbReference>
<protein>
    <submittedName>
        <fullName evidence="2">Uncharacterized protein</fullName>
    </submittedName>
</protein>
<name>A0ABU6UCZ2_9FABA</name>
<feature type="compositionally biased region" description="Acidic residues" evidence="1">
    <location>
        <begin position="33"/>
        <end position="53"/>
    </location>
</feature>
<organism evidence="2 3">
    <name type="scientific">Stylosanthes scabra</name>
    <dbReference type="NCBI Taxonomy" id="79078"/>
    <lineage>
        <taxon>Eukaryota</taxon>
        <taxon>Viridiplantae</taxon>
        <taxon>Streptophyta</taxon>
        <taxon>Embryophyta</taxon>
        <taxon>Tracheophyta</taxon>
        <taxon>Spermatophyta</taxon>
        <taxon>Magnoliopsida</taxon>
        <taxon>eudicotyledons</taxon>
        <taxon>Gunneridae</taxon>
        <taxon>Pentapetalae</taxon>
        <taxon>rosids</taxon>
        <taxon>fabids</taxon>
        <taxon>Fabales</taxon>
        <taxon>Fabaceae</taxon>
        <taxon>Papilionoideae</taxon>
        <taxon>50 kb inversion clade</taxon>
        <taxon>dalbergioids sensu lato</taxon>
        <taxon>Dalbergieae</taxon>
        <taxon>Pterocarpus clade</taxon>
        <taxon>Stylosanthes</taxon>
    </lineage>
</organism>
<reference evidence="2 3" key="1">
    <citation type="journal article" date="2023" name="Plants (Basel)">
        <title>Bridging the Gap: Combining Genomics and Transcriptomics Approaches to Understand Stylosanthes scabra, an Orphan Legume from the Brazilian Caatinga.</title>
        <authorList>
            <person name="Ferreira-Neto J.R.C."/>
            <person name="da Silva M.D."/>
            <person name="Binneck E."/>
            <person name="de Melo N.F."/>
            <person name="da Silva R.H."/>
            <person name="de Melo A.L.T.M."/>
            <person name="Pandolfi V."/>
            <person name="Bustamante F.O."/>
            <person name="Brasileiro-Vidal A.C."/>
            <person name="Benko-Iseppon A.M."/>
        </authorList>
    </citation>
    <scope>NUCLEOTIDE SEQUENCE [LARGE SCALE GENOMIC DNA]</scope>
    <source>
        <tissue evidence="2">Leaves</tissue>
    </source>
</reference>
<feature type="compositionally biased region" description="Basic and acidic residues" evidence="1">
    <location>
        <begin position="76"/>
        <end position="91"/>
    </location>
</feature>
<evidence type="ECO:0000313" key="2">
    <source>
        <dbReference type="EMBL" id="MED6159121.1"/>
    </source>
</evidence>
<gene>
    <name evidence="2" type="ORF">PIB30_039443</name>
</gene>
<keyword evidence="3" id="KW-1185">Reference proteome</keyword>
<sequence>MIPPLSYCPPTYDPSVDLVLYFRDPQGDVATPVDEDPAEDPMDEDEADVEMADADTGKEDVSDGDEPSVSSGAAGLDERSEISTDTCESHA</sequence>